<evidence type="ECO:0000256" key="2">
    <source>
        <dbReference type="ARBA" id="ARBA00022737"/>
    </source>
</evidence>
<sequence length="678" mass="71615">MMRPQNWRSIIRTSVNASGGATVTTSGSQVATITVQPATIPMSLTSRRVRPLVVSEDGGGVEVMVTREFGDLGVQLAVAGGDYTANHLAVSSLEEADLTKSFSSAQSAVTVFLNWMRYHFIAIIFVELDLTLWRMLTALLLPTSASGNGSLAFVVIAENDDARGVLQLSSSTYEAEESSQNFVTVSRGAGSFGTVTVDWEAVAITAQSSDFTPQSGSVVLADGVSSTQLPLSIVDDTEPEFSETLTVSLVGSGRGARLDGILSATVTILTSDDPNGALQFAVGSRSVSVLEPEDGASVSVSLVVERTGGATGVVEVSWTLTSQTGMILRWTLCQCSGTLPVHQWSYPAVYHSYNHPDIIPELLREEVIIEEGSSSVNIPVTILADELPELDETFQLSLVSVYFTEEVPEDMGDGGPQLGEITVSEIVIRENDDPYGRFRIAGGSGESVVRVPEADSLGVSLTVTREAGRVGTVEVTWSVSGTAEENVDFAGAVLASDGGSEATVVIEANDNAAGIVGLVDSARSVIVDEGGTVSLGLERSLGNLGVVEVTWEISGPGNVSLEFVPHQGPQPSKSVCHFPSPLPLSLHFLSRRSPSRCSYGPLVLLDVAYEAVMGNVRTLAGNSTLATPGLDFNNSNRTIRLEDGQLSATVLVPIINETEPELSEMFLVRLSSVTLDPQ</sequence>
<dbReference type="GO" id="GO:0004930">
    <property type="term" value="F:G protein-coupled receptor activity"/>
    <property type="evidence" value="ECO:0007669"/>
    <property type="project" value="InterPro"/>
</dbReference>
<gene>
    <name evidence="5" type="ORF">GBAR_LOCUS17291</name>
</gene>
<evidence type="ECO:0000313" key="6">
    <source>
        <dbReference type="Proteomes" id="UP001174909"/>
    </source>
</evidence>
<dbReference type="SMART" id="SM00237">
    <property type="entry name" value="Calx_beta"/>
    <property type="match status" value="1"/>
</dbReference>
<keyword evidence="1" id="KW-0732">Signal</keyword>
<evidence type="ECO:0000256" key="1">
    <source>
        <dbReference type="ARBA" id="ARBA00022729"/>
    </source>
</evidence>
<protein>
    <submittedName>
        <fullName evidence="5">Adhesion G-protein coupled receptor V1</fullName>
    </submittedName>
</protein>
<comment type="caution">
    <text evidence="5">The sequence shown here is derived from an EMBL/GenBank/DDBJ whole genome shotgun (WGS) entry which is preliminary data.</text>
</comment>
<dbReference type="PANTHER" id="PTHR46682:SF1">
    <property type="entry name" value="ADHESION G-PROTEIN COUPLED RECEPTOR V1"/>
    <property type="match status" value="1"/>
</dbReference>
<dbReference type="Pfam" id="PF03160">
    <property type="entry name" value="Calx-beta"/>
    <property type="match status" value="3"/>
</dbReference>
<dbReference type="EMBL" id="CASHTH010002484">
    <property type="protein sequence ID" value="CAI8030499.1"/>
    <property type="molecule type" value="Genomic_DNA"/>
</dbReference>
<evidence type="ECO:0000256" key="3">
    <source>
        <dbReference type="ARBA" id="ARBA00022837"/>
    </source>
</evidence>
<keyword evidence="2" id="KW-0677">Repeat</keyword>
<dbReference type="Proteomes" id="UP001174909">
    <property type="component" value="Unassembled WGS sequence"/>
</dbReference>
<dbReference type="Gene3D" id="2.60.40.2030">
    <property type="match status" value="4"/>
</dbReference>
<dbReference type="AlphaFoldDB" id="A0AA35SJD0"/>
<dbReference type="GO" id="GO:0005737">
    <property type="term" value="C:cytoplasm"/>
    <property type="evidence" value="ECO:0007669"/>
    <property type="project" value="TreeGrafter"/>
</dbReference>
<dbReference type="GO" id="GO:0016020">
    <property type="term" value="C:membrane"/>
    <property type="evidence" value="ECO:0007669"/>
    <property type="project" value="InterPro"/>
</dbReference>
<dbReference type="InterPro" id="IPR038081">
    <property type="entry name" value="CalX-like_sf"/>
</dbReference>
<name>A0AA35SJD0_GEOBA</name>
<dbReference type="GO" id="GO:0001965">
    <property type="term" value="F:G-protein alpha-subunit binding"/>
    <property type="evidence" value="ECO:0007669"/>
    <property type="project" value="TreeGrafter"/>
</dbReference>
<evidence type="ECO:0000313" key="5">
    <source>
        <dbReference type="EMBL" id="CAI8030499.1"/>
    </source>
</evidence>
<dbReference type="InterPro" id="IPR026919">
    <property type="entry name" value="ADGRV1"/>
</dbReference>
<accession>A0AA35SJD0</accession>
<keyword evidence="6" id="KW-1185">Reference proteome</keyword>
<proteinExistence type="predicted"/>
<dbReference type="PANTHER" id="PTHR46682">
    <property type="entry name" value="ADHESION G-PROTEIN COUPLED RECEPTOR V1"/>
    <property type="match status" value="1"/>
</dbReference>
<reference evidence="5" key="1">
    <citation type="submission" date="2023-03" db="EMBL/GenBank/DDBJ databases">
        <authorList>
            <person name="Steffen K."/>
            <person name="Cardenas P."/>
        </authorList>
    </citation>
    <scope>NUCLEOTIDE SEQUENCE</scope>
</reference>
<feature type="domain" description="Calx-beta" evidence="4">
    <location>
        <begin position="152"/>
        <end position="250"/>
    </location>
</feature>
<dbReference type="GO" id="GO:0071277">
    <property type="term" value="P:cellular response to calcium ion"/>
    <property type="evidence" value="ECO:0007669"/>
    <property type="project" value="TreeGrafter"/>
</dbReference>
<keyword evidence="3" id="KW-0106">Calcium</keyword>
<dbReference type="FunFam" id="2.60.40.2030:FF:000017">
    <property type="entry name" value="Adhesion G protein-coupled receptor V1"/>
    <property type="match status" value="1"/>
</dbReference>
<organism evidence="5 6">
    <name type="scientific">Geodia barretti</name>
    <name type="common">Barrett's horny sponge</name>
    <dbReference type="NCBI Taxonomy" id="519541"/>
    <lineage>
        <taxon>Eukaryota</taxon>
        <taxon>Metazoa</taxon>
        <taxon>Porifera</taxon>
        <taxon>Demospongiae</taxon>
        <taxon>Heteroscleromorpha</taxon>
        <taxon>Tetractinellida</taxon>
        <taxon>Astrophorina</taxon>
        <taxon>Geodiidae</taxon>
        <taxon>Geodia</taxon>
    </lineage>
</organism>
<dbReference type="InterPro" id="IPR003644">
    <property type="entry name" value="Calx_beta"/>
</dbReference>
<dbReference type="SUPFAM" id="SSF141072">
    <property type="entry name" value="CalX-like"/>
    <property type="match status" value="4"/>
</dbReference>
<evidence type="ECO:0000259" key="4">
    <source>
        <dbReference type="SMART" id="SM00237"/>
    </source>
</evidence>
<keyword evidence="5" id="KW-0675">Receptor</keyword>
<dbReference type="GO" id="GO:0010855">
    <property type="term" value="F:adenylate cyclase inhibitor activity"/>
    <property type="evidence" value="ECO:0007669"/>
    <property type="project" value="TreeGrafter"/>
</dbReference>